<reference evidence="2 3" key="1">
    <citation type="submission" date="2020-12" db="EMBL/GenBank/DDBJ databases">
        <title>Revised draft genomes of Rhodomicrobium vannielii ATCC 17100 and Rhodomicrobium udaipurense JA643.</title>
        <authorList>
            <person name="Conners E.M."/>
            <person name="Davenport E.J."/>
            <person name="Bose A."/>
        </authorList>
    </citation>
    <scope>NUCLEOTIDE SEQUENCE [LARGE SCALE GENOMIC DNA]</scope>
    <source>
        <strain evidence="2 3">JA643</strain>
    </source>
</reference>
<dbReference type="Proteomes" id="UP000623250">
    <property type="component" value="Unassembled WGS sequence"/>
</dbReference>
<accession>A0A8I1GG55</accession>
<dbReference type="RefSeq" id="WP_037241319.1">
    <property type="nucleotide sequence ID" value="NZ_JAEMUK010000012.1"/>
</dbReference>
<dbReference type="AlphaFoldDB" id="A0A8I1GG55"/>
<evidence type="ECO:0000313" key="3">
    <source>
        <dbReference type="Proteomes" id="UP000623250"/>
    </source>
</evidence>
<evidence type="ECO:0000256" key="1">
    <source>
        <dbReference type="SAM" id="MobiDB-lite"/>
    </source>
</evidence>
<feature type="compositionally biased region" description="Basic and acidic residues" evidence="1">
    <location>
        <begin position="101"/>
        <end position="117"/>
    </location>
</feature>
<dbReference type="EMBL" id="JAEMUK010000012">
    <property type="protein sequence ID" value="MBJ7543231.1"/>
    <property type="molecule type" value="Genomic_DNA"/>
</dbReference>
<organism evidence="2 3">
    <name type="scientific">Rhodomicrobium udaipurense</name>
    <dbReference type="NCBI Taxonomy" id="1202716"/>
    <lineage>
        <taxon>Bacteria</taxon>
        <taxon>Pseudomonadati</taxon>
        <taxon>Pseudomonadota</taxon>
        <taxon>Alphaproteobacteria</taxon>
        <taxon>Hyphomicrobiales</taxon>
        <taxon>Hyphomicrobiaceae</taxon>
        <taxon>Rhodomicrobium</taxon>
    </lineage>
</organism>
<proteinExistence type="predicted"/>
<comment type="caution">
    <text evidence="2">The sequence shown here is derived from an EMBL/GenBank/DDBJ whole genome shotgun (WGS) entry which is preliminary data.</text>
</comment>
<protein>
    <submittedName>
        <fullName evidence="2">Uncharacterized protein</fullName>
    </submittedName>
</protein>
<gene>
    <name evidence="2" type="ORF">JDN41_06650</name>
</gene>
<sequence>MSPKEFLKVFFKALPAAKYNPRRAWGWAMLCRELDKTFAFDVNVLTDSQLEEAVEEARWRGLLTDQDLSEEALSLLRRGDLPALETLLERQLPSGLGHQTQQEKYEAAMAAKRERAA</sequence>
<keyword evidence="3" id="KW-1185">Reference proteome</keyword>
<evidence type="ECO:0000313" key="2">
    <source>
        <dbReference type="EMBL" id="MBJ7543231.1"/>
    </source>
</evidence>
<name>A0A8I1GG55_9HYPH</name>
<feature type="region of interest" description="Disordered" evidence="1">
    <location>
        <begin position="95"/>
        <end position="117"/>
    </location>
</feature>